<accession>A0A9W6VCU9</accession>
<organism evidence="2 3">
    <name type="scientific">Amycolatopsis taiwanensis</name>
    <dbReference type="NCBI Taxonomy" id="342230"/>
    <lineage>
        <taxon>Bacteria</taxon>
        <taxon>Bacillati</taxon>
        <taxon>Actinomycetota</taxon>
        <taxon>Actinomycetes</taxon>
        <taxon>Pseudonocardiales</taxon>
        <taxon>Pseudonocardiaceae</taxon>
        <taxon>Amycolatopsis</taxon>
    </lineage>
</organism>
<name>A0A9W6VCU9_9PSEU</name>
<feature type="transmembrane region" description="Helical" evidence="1">
    <location>
        <begin position="16"/>
        <end position="34"/>
    </location>
</feature>
<evidence type="ECO:0000256" key="1">
    <source>
        <dbReference type="SAM" id="Phobius"/>
    </source>
</evidence>
<dbReference type="Proteomes" id="UP001165136">
    <property type="component" value="Unassembled WGS sequence"/>
</dbReference>
<keyword evidence="1" id="KW-1133">Transmembrane helix</keyword>
<keyword evidence="1" id="KW-0812">Transmembrane</keyword>
<comment type="caution">
    <text evidence="2">The sequence shown here is derived from an EMBL/GenBank/DDBJ whole genome shotgun (WGS) entry which is preliminary data.</text>
</comment>
<dbReference type="AlphaFoldDB" id="A0A9W6VCU9"/>
<keyword evidence="1" id="KW-0472">Membrane</keyword>
<evidence type="ECO:0000313" key="2">
    <source>
        <dbReference type="EMBL" id="GLY64130.1"/>
    </source>
</evidence>
<evidence type="ECO:0000313" key="3">
    <source>
        <dbReference type="Proteomes" id="UP001165136"/>
    </source>
</evidence>
<gene>
    <name evidence="2" type="ORF">Atai01_07490</name>
</gene>
<feature type="transmembrane region" description="Helical" evidence="1">
    <location>
        <begin position="41"/>
        <end position="62"/>
    </location>
</feature>
<reference evidence="2" key="1">
    <citation type="submission" date="2023-03" db="EMBL/GenBank/DDBJ databases">
        <title>Amycolatopsis taiwanensis NBRC 103393.</title>
        <authorList>
            <person name="Ichikawa N."/>
            <person name="Sato H."/>
            <person name="Tonouchi N."/>
        </authorList>
    </citation>
    <scope>NUCLEOTIDE SEQUENCE</scope>
    <source>
        <strain evidence="2">NBRC 103393</strain>
    </source>
</reference>
<dbReference type="EMBL" id="BSTI01000001">
    <property type="protein sequence ID" value="GLY64130.1"/>
    <property type="molecule type" value="Genomic_DNA"/>
</dbReference>
<keyword evidence="3" id="KW-1185">Reference proteome</keyword>
<protein>
    <submittedName>
        <fullName evidence="2">Uncharacterized protein</fullName>
    </submittedName>
</protein>
<proteinExistence type="predicted"/>
<sequence length="148" mass="14870">MAITAHTLAGGGLPDTSLTLVLTGLLGWIGAALAEKTKGPLGVLTVLATAQLGMHLVLGGLMDHLTPSAGMILTHAAATSVTAFLLAHAESMLLAAAAGLLLILPVVWRPAPVPPGAAGVPVRSPGDTPLLSVLLRRVHGRRGPPARS</sequence>